<comment type="caution">
    <text evidence="2">The sequence shown here is derived from an EMBL/GenBank/DDBJ whole genome shotgun (WGS) entry which is preliminary data.</text>
</comment>
<evidence type="ECO:0000313" key="3">
    <source>
        <dbReference type="Proteomes" id="UP000703269"/>
    </source>
</evidence>
<name>A0A9P3LCB9_9APHY</name>
<dbReference type="EMBL" id="BPQB01000015">
    <property type="protein sequence ID" value="GJE90085.1"/>
    <property type="molecule type" value="Genomic_DNA"/>
</dbReference>
<gene>
    <name evidence="2" type="ORF">PsYK624_062080</name>
</gene>
<keyword evidence="3" id="KW-1185">Reference proteome</keyword>
<sequence length="565" mass="62839">MSDAERAMSDVAQAVIRLQRYLADITQYRNTLAVVSQLPEDVLLQIFTQLARLYETNKVYAAGHGSSRPYRWLYAVNTCRRWRAAALSYGSIWADIDLSDGKRERWTTFLERAGGAPLRLGFIGGTGEARRLLTEQCERIGKVRWLALLPTYAAELRALPAGTLHFSVLEELWVSAQQDTKPIPSLADAPMPRLRNLHLMDSSFAFARKFMRPTITRLYVHSVCGAPLDDWLDALGQLPELEQLHMCACIELIDQSLSALHVPRRVVHLRRLNKIALSQLDKDRHWPITHAYFLLHLSFSEDTALTLEGKCSAHPQWLADFEYVMTCIHRARAAASAVTRPAKLSITSELQLMLYESRTLDSIHRVHLEEAHRSPQLGSRLVLNVDLSLVGSLPTDGDPTALLASMKPLLPPSSLVSLSVHSAWTGLWDGLAGVRLLGAARVVLIDGQTMKTFVDMLRAAPGDPLYDVEELHVTKSRLIFRSRSRRAAAWHEGLMSLIAVLRARCENGLGPVTIQVQDRREVLSEAFAASNDDAAVARTLAGEDAEGWSSTGNAVAEPLYAINQP</sequence>
<organism evidence="2 3">
    <name type="scientific">Phanerochaete sordida</name>
    <dbReference type="NCBI Taxonomy" id="48140"/>
    <lineage>
        <taxon>Eukaryota</taxon>
        <taxon>Fungi</taxon>
        <taxon>Dikarya</taxon>
        <taxon>Basidiomycota</taxon>
        <taxon>Agaricomycotina</taxon>
        <taxon>Agaricomycetes</taxon>
        <taxon>Polyporales</taxon>
        <taxon>Phanerochaetaceae</taxon>
        <taxon>Phanerochaete</taxon>
    </lineage>
</organism>
<evidence type="ECO:0000313" key="2">
    <source>
        <dbReference type="EMBL" id="GJE90085.1"/>
    </source>
</evidence>
<proteinExistence type="predicted"/>
<protein>
    <recommendedName>
        <fullName evidence="1">F-box domain-containing protein</fullName>
    </recommendedName>
</protein>
<dbReference type="InterPro" id="IPR001810">
    <property type="entry name" value="F-box_dom"/>
</dbReference>
<accession>A0A9P3LCB9</accession>
<feature type="domain" description="F-box" evidence="1">
    <location>
        <begin position="36"/>
        <end position="98"/>
    </location>
</feature>
<reference evidence="2 3" key="1">
    <citation type="submission" date="2021-08" db="EMBL/GenBank/DDBJ databases">
        <title>Draft Genome Sequence of Phanerochaete sordida strain YK-624.</title>
        <authorList>
            <person name="Mori T."/>
            <person name="Dohra H."/>
            <person name="Suzuki T."/>
            <person name="Kawagishi H."/>
            <person name="Hirai H."/>
        </authorList>
    </citation>
    <scope>NUCLEOTIDE SEQUENCE [LARGE SCALE GENOMIC DNA]</scope>
    <source>
        <strain evidence="2 3">YK-624</strain>
    </source>
</reference>
<evidence type="ECO:0000259" key="1">
    <source>
        <dbReference type="Pfam" id="PF12937"/>
    </source>
</evidence>
<dbReference type="Proteomes" id="UP000703269">
    <property type="component" value="Unassembled WGS sequence"/>
</dbReference>
<dbReference type="Pfam" id="PF12937">
    <property type="entry name" value="F-box-like"/>
    <property type="match status" value="1"/>
</dbReference>
<dbReference type="AlphaFoldDB" id="A0A9P3LCB9"/>
<dbReference type="SUPFAM" id="SSF52047">
    <property type="entry name" value="RNI-like"/>
    <property type="match status" value="1"/>
</dbReference>
<dbReference type="OrthoDB" id="2754780at2759"/>